<accession>A0A3M2RH95</accession>
<dbReference type="RefSeq" id="WP_114334604.1">
    <property type="nucleotide sequence ID" value="NZ_QMDL01000002.1"/>
</dbReference>
<dbReference type="Pfam" id="PF07799">
    <property type="entry name" value="DUF1643"/>
    <property type="match status" value="1"/>
</dbReference>
<proteinExistence type="predicted"/>
<dbReference type="InterPro" id="IPR012441">
    <property type="entry name" value="DUF1643"/>
</dbReference>
<reference evidence="1 2" key="1">
    <citation type="submission" date="2018-08" db="EMBL/GenBank/DDBJ databases">
        <title>Whole Genome Sequence of the Moderate Halophilic Marine Bacterium Marinobacter litoralis Sw-45.</title>
        <authorList>
            <person name="Musa H."/>
        </authorList>
    </citation>
    <scope>NUCLEOTIDE SEQUENCE [LARGE SCALE GENOMIC DNA]</scope>
    <source>
        <strain evidence="1 2">Sw-45</strain>
    </source>
</reference>
<name>A0A3M2RH95_9GAMM</name>
<evidence type="ECO:0008006" key="3">
    <source>
        <dbReference type="Google" id="ProtNLM"/>
    </source>
</evidence>
<dbReference type="EMBL" id="QMDL01000002">
    <property type="protein sequence ID" value="RMJ04539.1"/>
    <property type="molecule type" value="Genomic_DNA"/>
</dbReference>
<protein>
    <recommendedName>
        <fullName evidence="3">DUF1643 domain-containing protein</fullName>
    </recommendedName>
</protein>
<dbReference type="AlphaFoldDB" id="A0A3M2RH95"/>
<gene>
    <name evidence="1" type="ORF">DOQ08_01862</name>
</gene>
<dbReference type="OrthoDB" id="9807577at2"/>
<comment type="caution">
    <text evidence="1">The sequence shown here is derived from an EMBL/GenBank/DDBJ whole genome shotgun (WGS) entry which is preliminary data.</text>
</comment>
<evidence type="ECO:0000313" key="2">
    <source>
        <dbReference type="Proteomes" id="UP000265903"/>
    </source>
</evidence>
<sequence>MDTQTHFSPCGRYRYALSKVWDADKPSVMIVGLNPSKTDDNPTITRCTNFAQSWGFGGVHVTNLFAFRAATPDELITASEPIGKENDEWLTRCAQKSGLTVAAWGNYGSHLKRSDQVKRLLPDLHYIQMNKSGEPAHPLYLKASLMPVKLPVQHR</sequence>
<dbReference type="Proteomes" id="UP000265903">
    <property type="component" value="Unassembled WGS sequence"/>
</dbReference>
<organism evidence="1 2">
    <name type="scientific">Marinobacter litoralis</name>
    <dbReference type="NCBI Taxonomy" id="187981"/>
    <lineage>
        <taxon>Bacteria</taxon>
        <taxon>Pseudomonadati</taxon>
        <taxon>Pseudomonadota</taxon>
        <taxon>Gammaproteobacteria</taxon>
        <taxon>Pseudomonadales</taxon>
        <taxon>Marinobacteraceae</taxon>
        <taxon>Marinobacter</taxon>
    </lineage>
</organism>
<evidence type="ECO:0000313" key="1">
    <source>
        <dbReference type="EMBL" id="RMJ04539.1"/>
    </source>
</evidence>
<keyword evidence="2" id="KW-1185">Reference proteome</keyword>